<dbReference type="CDD" id="cd00291">
    <property type="entry name" value="SirA_YedF_YeeD"/>
    <property type="match status" value="1"/>
</dbReference>
<dbReference type="PANTHER" id="PTHR33279:SF6">
    <property type="entry name" value="SULFUR CARRIER PROTEIN YEDF-RELATED"/>
    <property type="match status" value="1"/>
</dbReference>
<dbReference type="KEGG" id="siw:GH266_12955"/>
<evidence type="ECO:0000259" key="3">
    <source>
        <dbReference type="PROSITE" id="PS01148"/>
    </source>
</evidence>
<dbReference type="InterPro" id="IPR001455">
    <property type="entry name" value="TusA-like"/>
</dbReference>
<dbReference type="EMBL" id="CP046908">
    <property type="protein sequence ID" value="QGZ35320.1"/>
    <property type="molecule type" value="Genomic_DNA"/>
</dbReference>
<dbReference type="Gene3D" id="3.30.110.40">
    <property type="entry name" value="TusA-like domain"/>
    <property type="match status" value="1"/>
</dbReference>
<dbReference type="GO" id="GO:0016740">
    <property type="term" value="F:transferase activity"/>
    <property type="evidence" value="ECO:0007669"/>
    <property type="project" value="UniProtKB-KW"/>
</dbReference>
<dbReference type="PANTHER" id="PTHR33279">
    <property type="entry name" value="SULFUR CARRIER PROTEIN YEDF-RELATED"/>
    <property type="match status" value="1"/>
</dbReference>
<organism evidence="4 5">
    <name type="scientific">Stappia indica</name>
    <dbReference type="NCBI Taxonomy" id="538381"/>
    <lineage>
        <taxon>Bacteria</taxon>
        <taxon>Pseudomonadati</taxon>
        <taxon>Pseudomonadota</taxon>
        <taxon>Alphaproteobacteria</taxon>
        <taxon>Hyphomicrobiales</taxon>
        <taxon>Stappiaceae</taxon>
        <taxon>Stappia</taxon>
    </lineage>
</organism>
<reference evidence="4 5" key="1">
    <citation type="submission" date="2019-12" db="EMBL/GenBank/DDBJ databases">
        <title>The genome of Stappia indica PHM037.</title>
        <authorList>
            <person name="Kacar D."/>
            <person name="Galan B."/>
            <person name="Canedo L."/>
            <person name="Rodriguez P."/>
            <person name="de la Calle F."/>
            <person name="Garcia J.L."/>
        </authorList>
    </citation>
    <scope>NUCLEOTIDE SEQUENCE [LARGE SCALE GENOMIC DNA]</scope>
    <source>
        <strain evidence="4 5">PHM037</strain>
    </source>
</reference>
<dbReference type="InterPro" id="IPR036868">
    <property type="entry name" value="TusA-like_sf"/>
</dbReference>
<proteinExistence type="inferred from homology"/>
<dbReference type="PROSITE" id="PS01148">
    <property type="entry name" value="UPF0033"/>
    <property type="match status" value="1"/>
</dbReference>
<feature type="domain" description="UPF0033" evidence="3">
    <location>
        <begin position="60"/>
        <end position="84"/>
    </location>
</feature>
<evidence type="ECO:0000256" key="1">
    <source>
        <dbReference type="ARBA" id="ARBA00008984"/>
    </source>
</evidence>
<keyword evidence="4" id="KW-0808">Transferase</keyword>
<evidence type="ECO:0000313" key="5">
    <source>
        <dbReference type="Proteomes" id="UP000435648"/>
    </source>
</evidence>
<gene>
    <name evidence="4" type="ORF">GH266_12955</name>
</gene>
<dbReference type="Pfam" id="PF01206">
    <property type="entry name" value="TusA"/>
    <property type="match status" value="1"/>
</dbReference>
<sequence>MSIASGLPLLVTGIFSCLFENPPTRPQAWDGRKAGVAPAPSRPVPHIGGERTLDKVDLELDLKGLKCPLPVLKTRKAIAGLTAGARVRVLSTDPMSVIDIPHFCQEAGHKLISRETDGDEVHVFLLERA</sequence>
<evidence type="ECO:0000313" key="4">
    <source>
        <dbReference type="EMBL" id="QGZ35320.1"/>
    </source>
</evidence>
<feature type="region of interest" description="Disordered" evidence="2">
    <location>
        <begin position="28"/>
        <end position="48"/>
    </location>
</feature>
<dbReference type="Proteomes" id="UP000435648">
    <property type="component" value="Chromosome"/>
</dbReference>
<evidence type="ECO:0000256" key="2">
    <source>
        <dbReference type="SAM" id="MobiDB-lite"/>
    </source>
</evidence>
<dbReference type="OrthoDB" id="9797551at2"/>
<dbReference type="AlphaFoldDB" id="A0A857C8M2"/>
<protein>
    <submittedName>
        <fullName evidence="4">Sulfurtransferase TusA family protein</fullName>
    </submittedName>
</protein>
<comment type="similarity">
    <text evidence="1">Belongs to the sulfur carrier protein TusA family.</text>
</comment>
<name>A0A857C8M2_9HYPH</name>
<dbReference type="SUPFAM" id="SSF64307">
    <property type="entry name" value="SirA-like"/>
    <property type="match status" value="1"/>
</dbReference>
<accession>A0A857C8M2</accession>